<organism evidence="4">
    <name type="scientific">mine drainage metagenome</name>
    <dbReference type="NCBI Taxonomy" id="410659"/>
    <lineage>
        <taxon>unclassified sequences</taxon>
        <taxon>metagenomes</taxon>
        <taxon>ecological metagenomes</taxon>
    </lineage>
</organism>
<comment type="caution">
    <text evidence="4">The sequence shown here is derived from an EMBL/GenBank/DDBJ whole genome shotgun (WGS) entry which is preliminary data.</text>
</comment>
<proteinExistence type="predicted"/>
<gene>
    <name evidence="4" type="ORF">B2A_04367</name>
</gene>
<dbReference type="InterPro" id="IPR008928">
    <property type="entry name" value="6-hairpin_glycosidase_sf"/>
</dbReference>
<dbReference type="Gene3D" id="1.50.10.10">
    <property type="match status" value="1"/>
</dbReference>
<dbReference type="SUPFAM" id="SSF48208">
    <property type="entry name" value="Six-hairpin glycosidases"/>
    <property type="match status" value="1"/>
</dbReference>
<dbReference type="EMBL" id="AUZZ01002924">
    <property type="protein sequence ID" value="EQD58423.1"/>
    <property type="molecule type" value="Genomic_DNA"/>
</dbReference>
<reference evidence="4" key="1">
    <citation type="submission" date="2013-08" db="EMBL/GenBank/DDBJ databases">
        <authorList>
            <person name="Mendez C."/>
            <person name="Richter M."/>
            <person name="Ferrer M."/>
            <person name="Sanchez J."/>
        </authorList>
    </citation>
    <scope>NUCLEOTIDE SEQUENCE</scope>
</reference>
<dbReference type="PANTHER" id="PTHR37469">
    <property type="entry name" value="CELLOBIONIC ACID PHOSPHORYLASE-RELATED"/>
    <property type="match status" value="1"/>
</dbReference>
<dbReference type="InterPro" id="IPR052047">
    <property type="entry name" value="GH94_Enzymes"/>
</dbReference>
<feature type="non-terminal residue" evidence="4">
    <location>
        <position position="131"/>
    </location>
</feature>
<dbReference type="AlphaFoldDB" id="T1API4"/>
<evidence type="ECO:0000256" key="2">
    <source>
        <dbReference type="ARBA" id="ARBA00022679"/>
    </source>
</evidence>
<evidence type="ECO:0000259" key="3">
    <source>
        <dbReference type="Pfam" id="PF17167"/>
    </source>
</evidence>
<name>T1API4_9ZZZZ</name>
<protein>
    <submittedName>
        <fullName evidence="4">Glycosyltransferase 36</fullName>
    </submittedName>
</protein>
<feature type="domain" description="Glycosyl hydrolase 94 catalytic" evidence="3">
    <location>
        <begin position="1"/>
        <end position="73"/>
    </location>
</feature>
<dbReference type="InterPro" id="IPR012341">
    <property type="entry name" value="6hp_glycosidase-like_sf"/>
</dbReference>
<evidence type="ECO:0000256" key="1">
    <source>
        <dbReference type="ARBA" id="ARBA00022676"/>
    </source>
</evidence>
<dbReference type="GO" id="GO:0005975">
    <property type="term" value="P:carbohydrate metabolic process"/>
    <property type="evidence" value="ECO:0007669"/>
    <property type="project" value="InterPro"/>
</dbReference>
<keyword evidence="2 4" id="KW-0808">Transferase</keyword>
<dbReference type="Gene3D" id="2.60.420.10">
    <property type="entry name" value="Maltose phosphorylase, domain 3"/>
    <property type="match status" value="1"/>
</dbReference>
<dbReference type="InterPro" id="IPR033432">
    <property type="entry name" value="GH94_catalytic"/>
</dbReference>
<keyword evidence="1" id="KW-0328">Glycosyltransferase</keyword>
<accession>T1API4</accession>
<dbReference type="GO" id="GO:0016757">
    <property type="term" value="F:glycosyltransferase activity"/>
    <property type="evidence" value="ECO:0007669"/>
    <property type="project" value="UniProtKB-KW"/>
</dbReference>
<dbReference type="PANTHER" id="PTHR37469:SF2">
    <property type="entry name" value="CELLOBIONIC ACID PHOSPHORYLASE"/>
    <property type="match status" value="1"/>
</dbReference>
<sequence>MLGQGDRAGELFSILNPIRHSDTAAAMACYQVEPYVACADVYAVAPYVGRGGWTWYSGSAGWLYRAGLEAILGFQRQGDHLLIDPCIPKSWPRYDIVYQHRGQRGIVTRHEITVENPAGVHRGVIRVEFDG</sequence>
<evidence type="ECO:0000313" key="4">
    <source>
        <dbReference type="EMBL" id="EQD58423.1"/>
    </source>
</evidence>
<reference evidence="4" key="2">
    <citation type="journal article" date="2014" name="ISME J.">
        <title>Microbial stratification in low pH oxic and suboxic macroscopic growths along an acid mine drainage.</title>
        <authorList>
            <person name="Mendez-Garcia C."/>
            <person name="Mesa V."/>
            <person name="Sprenger R.R."/>
            <person name="Richter M."/>
            <person name="Diez M.S."/>
            <person name="Solano J."/>
            <person name="Bargiela R."/>
            <person name="Golyshina O.V."/>
            <person name="Manteca A."/>
            <person name="Ramos J.L."/>
            <person name="Gallego J.R."/>
            <person name="Llorente I."/>
            <person name="Martins Dos Santos V.A."/>
            <person name="Jensen O.N."/>
            <person name="Pelaez A.I."/>
            <person name="Sanchez J."/>
            <person name="Ferrer M."/>
        </authorList>
    </citation>
    <scope>NUCLEOTIDE SEQUENCE</scope>
</reference>
<dbReference type="Pfam" id="PF17167">
    <property type="entry name" value="Glyco_hydro_94"/>
    <property type="match status" value="1"/>
</dbReference>